<dbReference type="OrthoDB" id="1223677at2759"/>
<dbReference type="KEGG" id="nta:107792100"/>
<protein>
    <submittedName>
        <fullName evidence="3 4">Uncharacterized protein</fullName>
    </submittedName>
</protein>
<evidence type="ECO:0000313" key="2">
    <source>
        <dbReference type="Proteomes" id="UP000790787"/>
    </source>
</evidence>
<keyword evidence="2" id="KW-1185">Reference proteome</keyword>
<reference key="1">
    <citation type="journal article" date="2014" name="Nat. Commun.">
        <title>The tobacco genome sequence and its comparison with those of tomato and potato.</title>
        <authorList>
            <person name="Sierro N."/>
            <person name="Battey J.N."/>
            <person name="Ouadi S."/>
            <person name="Bakaher N."/>
            <person name="Bovet L."/>
            <person name="Willig A."/>
            <person name="Goepfert S."/>
            <person name="Peitsch M.C."/>
            <person name="Ivanov N.V."/>
        </authorList>
    </citation>
    <scope>NUCLEOTIDE SEQUENCE [LARGE SCALE GENOMIC DNA]</scope>
    <source>
        <strain>cv. TN90</strain>
    </source>
</reference>
<dbReference type="GeneID" id="107792100"/>
<dbReference type="PaxDb" id="4097-A0A1S3ZZK7"/>
<dbReference type="PANTHER" id="PTHR37237">
    <property type="entry name" value="OS02G0567000 PROTEIN"/>
    <property type="match status" value="1"/>
</dbReference>
<dbReference type="PANTHER" id="PTHR37237:SF1">
    <property type="entry name" value="OS02G0567000 PROTEIN"/>
    <property type="match status" value="1"/>
</dbReference>
<gene>
    <name evidence="3 4" type="primary">LOC107792100</name>
</gene>
<dbReference type="OMA" id="GTDHSWA"/>
<dbReference type="STRING" id="4097.A0A1S3ZZK7"/>
<reference evidence="3 4" key="2">
    <citation type="submission" date="2025-04" db="UniProtKB">
        <authorList>
            <consortium name="RefSeq"/>
        </authorList>
    </citation>
    <scope>IDENTIFICATION</scope>
</reference>
<dbReference type="Proteomes" id="UP000790787">
    <property type="component" value="Chromosome 12"/>
</dbReference>
<organism evidence="3">
    <name type="scientific">Nicotiana tabacum</name>
    <name type="common">Common tobacco</name>
    <dbReference type="NCBI Taxonomy" id="4097"/>
    <lineage>
        <taxon>Eukaryota</taxon>
        <taxon>Viridiplantae</taxon>
        <taxon>Streptophyta</taxon>
        <taxon>Embryophyta</taxon>
        <taxon>Tracheophyta</taxon>
        <taxon>Spermatophyta</taxon>
        <taxon>Magnoliopsida</taxon>
        <taxon>eudicotyledons</taxon>
        <taxon>Gunneridae</taxon>
        <taxon>Pentapetalae</taxon>
        <taxon>asterids</taxon>
        <taxon>lamiids</taxon>
        <taxon>Solanales</taxon>
        <taxon>Solanaceae</taxon>
        <taxon>Nicotianoideae</taxon>
        <taxon>Nicotianeae</taxon>
        <taxon>Nicotiana</taxon>
    </lineage>
</organism>
<accession>A0A1S3ZZK7</accession>
<evidence type="ECO:0000256" key="1">
    <source>
        <dbReference type="SAM" id="MobiDB-lite"/>
    </source>
</evidence>
<name>A0A1S3ZZK7_TOBAC</name>
<evidence type="ECO:0000313" key="3">
    <source>
        <dbReference type="RefSeq" id="XP_016469775.1"/>
    </source>
</evidence>
<proteinExistence type="predicted"/>
<evidence type="ECO:0000313" key="4">
    <source>
        <dbReference type="RefSeq" id="XP_016469776.1"/>
    </source>
</evidence>
<dbReference type="RefSeq" id="XP_016469776.1">
    <property type="nucleotide sequence ID" value="XM_016614290.1"/>
</dbReference>
<feature type="region of interest" description="Disordered" evidence="1">
    <location>
        <begin position="20"/>
        <end position="42"/>
    </location>
</feature>
<dbReference type="RefSeq" id="XP_016469775.1">
    <property type="nucleotide sequence ID" value="XM_016614289.1"/>
</dbReference>
<sequence length="134" mass="14422">MRGVGGPLLCIGDLLSDVGESDAGGDQLPPRPIKTPSPDYNSSLHPSDLNNLFQENYEQLNKALAGTDHSWTHLTLELCTALETANKLVHSTNSNVGMLKDKVEELSKVISRRDSAIEAAKAIEGSPKQPESTQ</sequence>
<dbReference type="AlphaFoldDB" id="A0A1S3ZZK7"/>